<dbReference type="Proteomes" id="UP000325902">
    <property type="component" value="Unassembled WGS sequence"/>
</dbReference>
<dbReference type="AlphaFoldDB" id="A0A5N5CZ04"/>
<accession>A0A5N5CZ04</accession>
<dbReference type="PANTHER" id="PTHR33112">
    <property type="entry name" value="DOMAIN PROTEIN, PUTATIVE-RELATED"/>
    <property type="match status" value="1"/>
</dbReference>
<evidence type="ECO:0000313" key="2">
    <source>
        <dbReference type="Proteomes" id="UP000325902"/>
    </source>
</evidence>
<evidence type="ECO:0008006" key="3">
    <source>
        <dbReference type="Google" id="ProtNLM"/>
    </source>
</evidence>
<dbReference type="OrthoDB" id="5362512at2759"/>
<gene>
    <name evidence="1" type="ORF">DBV05_g10742</name>
</gene>
<comment type="caution">
    <text evidence="1">The sequence shown here is derived from an EMBL/GenBank/DDBJ whole genome shotgun (WGS) entry which is preliminary data.</text>
</comment>
<reference evidence="1 2" key="1">
    <citation type="journal article" date="2019" name="Sci. Rep.">
        <title>A multi-omics analysis of the grapevine pathogen Lasiodiplodia theobromae reveals that temperature affects the expression of virulence- and pathogenicity-related genes.</title>
        <authorList>
            <person name="Felix C."/>
            <person name="Meneses R."/>
            <person name="Goncalves M.F.M."/>
            <person name="Tilleman L."/>
            <person name="Duarte A.S."/>
            <person name="Jorrin-Novo J.V."/>
            <person name="Van de Peer Y."/>
            <person name="Deforce D."/>
            <person name="Van Nieuwerburgh F."/>
            <person name="Esteves A.C."/>
            <person name="Alves A."/>
        </authorList>
    </citation>
    <scope>NUCLEOTIDE SEQUENCE [LARGE SCALE GENOMIC DNA]</scope>
    <source>
        <strain evidence="1 2">LA-SOL3</strain>
    </source>
</reference>
<protein>
    <recommendedName>
        <fullName evidence="3">Heterokaryon incompatibility domain-containing protein</fullName>
    </recommendedName>
</protein>
<organism evidence="1 2">
    <name type="scientific">Lasiodiplodia theobromae</name>
    <dbReference type="NCBI Taxonomy" id="45133"/>
    <lineage>
        <taxon>Eukaryota</taxon>
        <taxon>Fungi</taxon>
        <taxon>Dikarya</taxon>
        <taxon>Ascomycota</taxon>
        <taxon>Pezizomycotina</taxon>
        <taxon>Dothideomycetes</taxon>
        <taxon>Dothideomycetes incertae sedis</taxon>
        <taxon>Botryosphaeriales</taxon>
        <taxon>Botryosphaeriaceae</taxon>
        <taxon>Lasiodiplodia</taxon>
    </lineage>
</organism>
<dbReference type="EMBL" id="VCHE01000130">
    <property type="protein sequence ID" value="KAB2570600.1"/>
    <property type="molecule type" value="Genomic_DNA"/>
</dbReference>
<sequence>MSIGTPSSLNYYGNKPQHRHDAEVFIPGRRLLNAVLQAADNMVAPQKNERPKIEFSEFWLSVVRQYTELNLTFSKDRLIAISAIAQRVKDHSRFTYLAGLWEETIALDLLWNTKHPESALRQETYQAPSWSWGCLNAVISNDRWGNGDYKGSSPKTWISNLQAHINSHVEDISGTGQVFEGSKLCLDGYLYPCSHMDNRQRTLFGGTSWELHATTGADDDGFSAWFLPDVESEVRALDCGLARLLPVLSSDMVAFQGGINFWGLVLLLSGASFTRIGIILV</sequence>
<name>A0A5N5CZ04_9PEZI</name>
<proteinExistence type="predicted"/>
<dbReference type="PANTHER" id="PTHR33112:SF16">
    <property type="entry name" value="HETEROKARYON INCOMPATIBILITY DOMAIN-CONTAINING PROTEIN"/>
    <property type="match status" value="1"/>
</dbReference>
<evidence type="ECO:0000313" key="1">
    <source>
        <dbReference type="EMBL" id="KAB2570600.1"/>
    </source>
</evidence>
<keyword evidence="2" id="KW-1185">Reference proteome</keyword>